<dbReference type="RefSeq" id="XP_046118608.1">
    <property type="nucleotide sequence ID" value="XM_046264979.1"/>
</dbReference>
<feature type="region of interest" description="Disordered" evidence="2">
    <location>
        <begin position="1"/>
        <end position="60"/>
    </location>
</feature>
<dbReference type="Proteomes" id="UP000887229">
    <property type="component" value="Unassembled WGS sequence"/>
</dbReference>
<name>A0A9P8CPB4_9HYPO</name>
<dbReference type="GeneID" id="70295882"/>
<keyword evidence="1" id="KW-0539">Nucleus</keyword>
<feature type="compositionally biased region" description="Polar residues" evidence="2">
    <location>
        <begin position="288"/>
        <end position="299"/>
    </location>
</feature>
<dbReference type="Pfam" id="PF11951">
    <property type="entry name" value="Fungal_trans_2"/>
    <property type="match status" value="1"/>
</dbReference>
<keyword evidence="4" id="KW-1185">Reference proteome</keyword>
<dbReference type="OrthoDB" id="3597252at2759"/>
<dbReference type="EMBL" id="MU251253">
    <property type="protein sequence ID" value="KAG9254684.1"/>
    <property type="molecule type" value="Genomic_DNA"/>
</dbReference>
<organism evidence="3 4">
    <name type="scientific">Emericellopsis atlantica</name>
    <dbReference type="NCBI Taxonomy" id="2614577"/>
    <lineage>
        <taxon>Eukaryota</taxon>
        <taxon>Fungi</taxon>
        <taxon>Dikarya</taxon>
        <taxon>Ascomycota</taxon>
        <taxon>Pezizomycotina</taxon>
        <taxon>Sordariomycetes</taxon>
        <taxon>Hypocreomycetidae</taxon>
        <taxon>Hypocreales</taxon>
        <taxon>Bionectriaceae</taxon>
        <taxon>Emericellopsis</taxon>
    </lineage>
</organism>
<evidence type="ECO:0000313" key="4">
    <source>
        <dbReference type="Proteomes" id="UP000887229"/>
    </source>
</evidence>
<dbReference type="InterPro" id="IPR021858">
    <property type="entry name" value="Fun_TF"/>
</dbReference>
<comment type="caution">
    <text evidence="3">The sequence shown here is derived from an EMBL/GenBank/DDBJ whole genome shotgun (WGS) entry which is preliminary data.</text>
</comment>
<feature type="region of interest" description="Disordered" evidence="2">
    <location>
        <begin position="280"/>
        <end position="308"/>
    </location>
</feature>
<feature type="compositionally biased region" description="Polar residues" evidence="2">
    <location>
        <begin position="18"/>
        <end position="37"/>
    </location>
</feature>
<evidence type="ECO:0000256" key="1">
    <source>
        <dbReference type="ARBA" id="ARBA00023242"/>
    </source>
</evidence>
<evidence type="ECO:0000256" key="2">
    <source>
        <dbReference type="SAM" id="MobiDB-lite"/>
    </source>
</evidence>
<gene>
    <name evidence="3" type="ORF">F5Z01DRAFT_673831</name>
</gene>
<dbReference type="AlphaFoldDB" id="A0A9P8CPB4"/>
<accession>A0A9P8CPB4</accession>
<reference evidence="3" key="1">
    <citation type="journal article" date="2021" name="IMA Fungus">
        <title>Genomic characterization of three marine fungi, including Emericellopsis atlantica sp. nov. with signatures of a generalist lifestyle and marine biomass degradation.</title>
        <authorList>
            <person name="Hagestad O.C."/>
            <person name="Hou L."/>
            <person name="Andersen J.H."/>
            <person name="Hansen E.H."/>
            <person name="Altermark B."/>
            <person name="Li C."/>
            <person name="Kuhnert E."/>
            <person name="Cox R.J."/>
            <person name="Crous P.W."/>
            <person name="Spatafora J.W."/>
            <person name="Lail K."/>
            <person name="Amirebrahimi M."/>
            <person name="Lipzen A."/>
            <person name="Pangilinan J."/>
            <person name="Andreopoulos W."/>
            <person name="Hayes R.D."/>
            <person name="Ng V."/>
            <person name="Grigoriev I.V."/>
            <person name="Jackson S.A."/>
            <person name="Sutton T.D.S."/>
            <person name="Dobson A.D.W."/>
            <person name="Rama T."/>
        </authorList>
    </citation>
    <scope>NUCLEOTIDE SEQUENCE</scope>
    <source>
        <strain evidence="3">TS7</strain>
    </source>
</reference>
<protein>
    <submittedName>
        <fullName evidence="3">Uncharacterized protein</fullName>
    </submittedName>
</protein>
<proteinExistence type="predicted"/>
<feature type="compositionally biased region" description="Basic and acidic residues" evidence="2">
    <location>
        <begin position="1"/>
        <end position="11"/>
    </location>
</feature>
<sequence>MIRQAQDDSNRPAKRQKLSQPFQRPLGSSHSAHQSLTFGGPQLAQHAGHHVGHNPTPFTTSDEAWVQSLHHGEIQVNWPGAHEATHIHNGDMFYHQSLIKPNPGHNNGHLALASPFEASTHAFGGIDMLSQSSLGVLSTEASPSGSHMSFTPANGFSMSLPGSSIGSDNGNAMYSQPNVHNHRVVHTDMVQTAPSVAEAPLAVNDTASNHQVLGTLPPRKLENPFRSCRGTFGSFKLNPRFRLTKSRQHGYIKYENPRLPAGSSSQEVAGPIVRHKSWGIDTSRRRASSTIHEANSSDSDGSEVEELDHAEACTRSDDTLRQLEQDHRDAAALALSRNGMSSAEAANGENLRKSVQRSLGLIQVSTNPMTRRMLERGSPDELVFFAFYCRNWLPGRSIRGADNVWQEDFLLLGQNRYVYHAFMSIPAVHIIDMIPSRRSLGLANYLLEEANKGIDASFEQYNSGQLLSSAQLDCTLTTLIALVIQDTNLPERRRKMRDHCPWLDALYCCEQLLERHNPHAGYYNPENVQMSSLRAAQCKLVARGIITAETMLPYEPALQYSTYDGSKASSRFRWLRYGNIKDRHQIQGGVGMCRRLLELMRQITLWSGAMSQSDASGGNMLQVENIINCLKDMRQWAPNCLTWDEAKEGPPTKDWVDSHFALGREVIQTPAEMTFVSAEAYRLGAKVYAQCRLLRLPRDHPDVLMTLTELANCVHILPTHGKFFSAQAPLFPVFYLGLLATENRHREVAAEWFAGVIASSTRSTVPPLYNALRRIRRWIDNVEPALPLNTRSLPASISDRDPWWERLVAEIKEREPMTLCLT</sequence>
<evidence type="ECO:0000313" key="3">
    <source>
        <dbReference type="EMBL" id="KAG9254684.1"/>
    </source>
</evidence>